<feature type="domain" description="Fanconi anemia core complex-associated protein 24 pseudonuclease" evidence="1">
    <location>
        <begin position="16"/>
        <end position="112"/>
    </location>
</feature>
<dbReference type="EMBL" id="HG806444">
    <property type="protein sequence ID" value="CDW58897.1"/>
    <property type="molecule type" value="Genomic_DNA"/>
</dbReference>
<dbReference type="OrthoDB" id="5914727at2759"/>
<organism evidence="2 3">
    <name type="scientific">Trichuris trichiura</name>
    <name type="common">Whipworm</name>
    <name type="synonym">Trichocephalus trichiurus</name>
    <dbReference type="NCBI Taxonomy" id="36087"/>
    <lineage>
        <taxon>Eukaryota</taxon>
        <taxon>Metazoa</taxon>
        <taxon>Ecdysozoa</taxon>
        <taxon>Nematoda</taxon>
        <taxon>Enoplea</taxon>
        <taxon>Dorylaimia</taxon>
        <taxon>Trichinellida</taxon>
        <taxon>Trichuridae</taxon>
        <taxon>Trichuris</taxon>
    </lineage>
</organism>
<dbReference type="GO" id="GO:0036297">
    <property type="term" value="P:interstrand cross-link repair"/>
    <property type="evidence" value="ECO:0007669"/>
    <property type="project" value="InterPro"/>
</dbReference>
<dbReference type="InterPro" id="IPR026985">
    <property type="entry name" value="FAAP24"/>
</dbReference>
<gene>
    <name evidence="2" type="ORF">TTRE_0000722301</name>
</gene>
<dbReference type="SUPFAM" id="SSF47781">
    <property type="entry name" value="RuvA domain 2-like"/>
    <property type="match status" value="1"/>
</dbReference>
<sequence>MFRLIASVAASKFHGQVRFTDEVKDVDFLIMHIAVGIFVACNSGEENMKARRKVATMRRYTNDQVIGIVIVRRLRNDAENFIRLQQFATINFGFKTVSVTQAEQAANFVLTMASPLHAEMLCKPTSLPTDVDLAKPLEELPEVGPVKARNLLQHFGTIERICTGSVEELAEVVGAKAAEEVKEFISSTSRTSSETAGNSPQI</sequence>
<keyword evidence="3" id="KW-1185">Reference proteome</keyword>
<protein>
    <submittedName>
        <fullName evidence="2">HHH 2 domain containing protein</fullName>
    </submittedName>
</protein>
<reference evidence="2" key="1">
    <citation type="submission" date="2014-01" db="EMBL/GenBank/DDBJ databases">
        <authorList>
            <person name="Aslett M."/>
        </authorList>
    </citation>
    <scope>NUCLEOTIDE SEQUENCE</scope>
</reference>
<dbReference type="Pfam" id="PF14520">
    <property type="entry name" value="HHH_5"/>
    <property type="match status" value="1"/>
</dbReference>
<dbReference type="InterPro" id="IPR010994">
    <property type="entry name" value="RuvA_2-like"/>
</dbReference>
<dbReference type="Proteomes" id="UP000030665">
    <property type="component" value="Unassembled WGS sequence"/>
</dbReference>
<evidence type="ECO:0000313" key="3">
    <source>
        <dbReference type="Proteomes" id="UP000030665"/>
    </source>
</evidence>
<dbReference type="Gene3D" id="3.40.50.10130">
    <property type="match status" value="1"/>
</dbReference>
<dbReference type="AlphaFoldDB" id="A0A077ZES2"/>
<dbReference type="PANTHER" id="PTHR31786:SF2">
    <property type="entry name" value="FANCONI ANEMIA CORE COMPLEX-ASSOCIATED PROTEIN 24"/>
    <property type="match status" value="1"/>
</dbReference>
<dbReference type="InterPro" id="IPR040646">
    <property type="entry name" value="PND"/>
</dbReference>
<reference evidence="2" key="2">
    <citation type="submission" date="2014-03" db="EMBL/GenBank/DDBJ databases">
        <title>The whipworm genome and dual-species transcriptomics of an intimate host-pathogen interaction.</title>
        <authorList>
            <person name="Foth B.J."/>
            <person name="Tsai I.J."/>
            <person name="Reid A.J."/>
            <person name="Bancroft A.J."/>
            <person name="Nichol S."/>
            <person name="Tracey A."/>
            <person name="Holroyd N."/>
            <person name="Cotton J.A."/>
            <person name="Stanley E.J."/>
            <person name="Zarowiecki M."/>
            <person name="Liu J.Z."/>
            <person name="Huckvale T."/>
            <person name="Cooper P.J."/>
            <person name="Grencis R.K."/>
            <person name="Berriman M."/>
        </authorList>
    </citation>
    <scope>NUCLEOTIDE SEQUENCE [LARGE SCALE GENOMIC DNA]</scope>
</reference>
<dbReference type="Gene3D" id="1.10.150.20">
    <property type="entry name" value="5' to 3' exonuclease, C-terminal subdomain"/>
    <property type="match status" value="1"/>
</dbReference>
<proteinExistence type="predicted"/>
<name>A0A077ZES2_TRITR</name>
<dbReference type="Pfam" id="PF17949">
    <property type="entry name" value="PND"/>
    <property type="match status" value="1"/>
</dbReference>
<dbReference type="PANTHER" id="PTHR31786">
    <property type="entry name" value="FANCONI ANEMIA CORE COMPLEX-ASSOCIATED PROTEIN 24"/>
    <property type="match status" value="1"/>
</dbReference>
<dbReference type="GO" id="GO:0003682">
    <property type="term" value="F:chromatin binding"/>
    <property type="evidence" value="ECO:0007669"/>
    <property type="project" value="TreeGrafter"/>
</dbReference>
<evidence type="ECO:0000313" key="2">
    <source>
        <dbReference type="EMBL" id="CDW58897.1"/>
    </source>
</evidence>
<dbReference type="STRING" id="36087.A0A077ZES2"/>
<dbReference type="GO" id="GO:0043240">
    <property type="term" value="C:Fanconi anaemia nuclear complex"/>
    <property type="evidence" value="ECO:0007669"/>
    <property type="project" value="InterPro"/>
</dbReference>
<accession>A0A077ZES2</accession>
<evidence type="ECO:0000259" key="1">
    <source>
        <dbReference type="Pfam" id="PF17949"/>
    </source>
</evidence>